<evidence type="ECO:0000313" key="2">
    <source>
        <dbReference type="EMBL" id="GIF24573.1"/>
    </source>
</evidence>
<evidence type="ECO:0000313" key="3">
    <source>
        <dbReference type="Proteomes" id="UP000623608"/>
    </source>
</evidence>
<protein>
    <submittedName>
        <fullName evidence="2">Uncharacterized protein</fullName>
    </submittedName>
</protein>
<organism evidence="2 3">
    <name type="scientific">Paractinoplanes tereljensis</name>
    <dbReference type="NCBI Taxonomy" id="571912"/>
    <lineage>
        <taxon>Bacteria</taxon>
        <taxon>Bacillati</taxon>
        <taxon>Actinomycetota</taxon>
        <taxon>Actinomycetes</taxon>
        <taxon>Micromonosporales</taxon>
        <taxon>Micromonosporaceae</taxon>
        <taxon>Paractinoplanes</taxon>
    </lineage>
</organism>
<dbReference type="Proteomes" id="UP000623608">
    <property type="component" value="Unassembled WGS sequence"/>
</dbReference>
<keyword evidence="1" id="KW-0732">Signal</keyword>
<proteinExistence type="predicted"/>
<evidence type="ECO:0000256" key="1">
    <source>
        <dbReference type="SAM" id="SignalP"/>
    </source>
</evidence>
<accession>A0A919TVA5</accession>
<comment type="caution">
    <text evidence="2">The sequence shown here is derived from an EMBL/GenBank/DDBJ whole genome shotgun (WGS) entry which is preliminary data.</text>
</comment>
<dbReference type="EMBL" id="BOMY01000046">
    <property type="protein sequence ID" value="GIF24573.1"/>
    <property type="molecule type" value="Genomic_DNA"/>
</dbReference>
<sequence length="166" mass="17333">MRKMTKRSVATLAGVALAVTGGTAAFAYASGWFNGEGSTVAAQSSEIKPVQAIATAAGNLWPKHSVDASVTVGNYNEYKVIAKTVKAGSVKVKAYNTPTDTVPVNTCNETNADISLGDPTDTTINPTSWSTQADWIGFVTMGENASPDCANKVLKITFTLDGELLP</sequence>
<reference evidence="2" key="1">
    <citation type="submission" date="2021-01" db="EMBL/GenBank/DDBJ databases">
        <title>Whole genome shotgun sequence of Actinoplanes tereljensis NBRC 105297.</title>
        <authorList>
            <person name="Komaki H."/>
            <person name="Tamura T."/>
        </authorList>
    </citation>
    <scope>NUCLEOTIDE SEQUENCE</scope>
    <source>
        <strain evidence="2">NBRC 105297</strain>
    </source>
</reference>
<gene>
    <name evidence="2" type="ORF">Ate02nite_73030</name>
</gene>
<name>A0A919TVA5_9ACTN</name>
<feature type="signal peptide" evidence="1">
    <location>
        <begin position="1"/>
        <end position="27"/>
    </location>
</feature>
<feature type="chain" id="PRO_5037806552" evidence="1">
    <location>
        <begin position="28"/>
        <end position="166"/>
    </location>
</feature>
<keyword evidence="3" id="KW-1185">Reference proteome</keyword>
<dbReference type="AlphaFoldDB" id="A0A919TVA5"/>